<feature type="coiled-coil region" evidence="2">
    <location>
        <begin position="37"/>
        <end position="64"/>
    </location>
</feature>
<dbReference type="InterPro" id="IPR050695">
    <property type="entry name" value="N-acetylmuramoyl_amidase_3"/>
</dbReference>
<feature type="non-terminal residue" evidence="4">
    <location>
        <position position="1"/>
    </location>
</feature>
<evidence type="ECO:0000256" key="2">
    <source>
        <dbReference type="SAM" id="Coils"/>
    </source>
</evidence>
<dbReference type="GO" id="GO:0009253">
    <property type="term" value="P:peptidoglycan catabolic process"/>
    <property type="evidence" value="ECO:0007669"/>
    <property type="project" value="InterPro"/>
</dbReference>
<dbReference type="InterPro" id="IPR002508">
    <property type="entry name" value="MurNAc-LAA_cat"/>
</dbReference>
<dbReference type="EMBL" id="BARV01007918">
    <property type="protein sequence ID" value="GAI14419.1"/>
    <property type="molecule type" value="Genomic_DNA"/>
</dbReference>
<evidence type="ECO:0000313" key="4">
    <source>
        <dbReference type="EMBL" id="GAI14419.1"/>
    </source>
</evidence>
<keyword evidence="2" id="KW-0175">Coiled coil</keyword>
<gene>
    <name evidence="4" type="ORF">S06H3_16042</name>
</gene>
<dbReference type="GO" id="GO:0008745">
    <property type="term" value="F:N-acetylmuramoyl-L-alanine amidase activity"/>
    <property type="evidence" value="ECO:0007669"/>
    <property type="project" value="InterPro"/>
</dbReference>
<dbReference type="SUPFAM" id="SSF53187">
    <property type="entry name" value="Zn-dependent exopeptidases"/>
    <property type="match status" value="1"/>
</dbReference>
<protein>
    <recommendedName>
        <fullName evidence="3">MurNAc-LAA domain-containing protein</fullName>
    </recommendedName>
</protein>
<evidence type="ECO:0000259" key="3">
    <source>
        <dbReference type="SMART" id="SM00646"/>
    </source>
</evidence>
<name>X1N705_9ZZZZ</name>
<proteinExistence type="predicted"/>
<dbReference type="Pfam" id="PF01520">
    <property type="entry name" value="Amidase_3"/>
    <property type="match status" value="1"/>
</dbReference>
<keyword evidence="1" id="KW-0378">Hydrolase</keyword>
<accession>X1N705</accession>
<sequence length="162" mass="18359">AIANREKADLFISIHCNASLKSRTKGFEIYFLSDKASDEEAQAVANMENAVMALEERTEEKNELSSILWSLAMNEFMNDSSEICSLVSSQVDNHLRTMENRGVKQAGFTVLRGAKMPAILVEVGFISNRSEERKLKSSKFQKKLVESVCAGVKEYKEWVERW</sequence>
<dbReference type="GO" id="GO:0030288">
    <property type="term" value="C:outer membrane-bounded periplasmic space"/>
    <property type="evidence" value="ECO:0007669"/>
    <property type="project" value="TreeGrafter"/>
</dbReference>
<reference evidence="4" key="1">
    <citation type="journal article" date="2014" name="Front. Microbiol.">
        <title>High frequency of phylogenetically diverse reductive dehalogenase-homologous genes in deep subseafloor sedimentary metagenomes.</title>
        <authorList>
            <person name="Kawai M."/>
            <person name="Futagami T."/>
            <person name="Toyoda A."/>
            <person name="Takaki Y."/>
            <person name="Nishi S."/>
            <person name="Hori S."/>
            <person name="Arai W."/>
            <person name="Tsubouchi T."/>
            <person name="Morono Y."/>
            <person name="Uchiyama I."/>
            <person name="Ito T."/>
            <person name="Fujiyama A."/>
            <person name="Inagaki F."/>
            <person name="Takami H."/>
        </authorList>
    </citation>
    <scope>NUCLEOTIDE SEQUENCE</scope>
    <source>
        <strain evidence="4">Expedition CK06-06</strain>
    </source>
</reference>
<organism evidence="4">
    <name type="scientific">marine sediment metagenome</name>
    <dbReference type="NCBI Taxonomy" id="412755"/>
    <lineage>
        <taxon>unclassified sequences</taxon>
        <taxon>metagenomes</taxon>
        <taxon>ecological metagenomes</taxon>
    </lineage>
</organism>
<dbReference type="PANTHER" id="PTHR30404">
    <property type="entry name" value="N-ACETYLMURAMOYL-L-ALANINE AMIDASE"/>
    <property type="match status" value="1"/>
</dbReference>
<dbReference type="CDD" id="cd02696">
    <property type="entry name" value="MurNAc-LAA"/>
    <property type="match status" value="1"/>
</dbReference>
<comment type="caution">
    <text evidence="4">The sequence shown here is derived from an EMBL/GenBank/DDBJ whole genome shotgun (WGS) entry which is preliminary data.</text>
</comment>
<dbReference type="PANTHER" id="PTHR30404:SF0">
    <property type="entry name" value="N-ACETYLMURAMOYL-L-ALANINE AMIDASE AMIC"/>
    <property type="match status" value="1"/>
</dbReference>
<dbReference type="AlphaFoldDB" id="X1N705"/>
<dbReference type="SMART" id="SM00646">
    <property type="entry name" value="Ami_3"/>
    <property type="match status" value="1"/>
</dbReference>
<dbReference type="Gene3D" id="3.40.630.40">
    <property type="entry name" value="Zn-dependent exopeptidases"/>
    <property type="match status" value="1"/>
</dbReference>
<evidence type="ECO:0000256" key="1">
    <source>
        <dbReference type="ARBA" id="ARBA00022801"/>
    </source>
</evidence>
<feature type="domain" description="MurNAc-LAA" evidence="3">
    <location>
        <begin position="1"/>
        <end position="153"/>
    </location>
</feature>